<feature type="repeat" description="WD" evidence="3">
    <location>
        <begin position="599"/>
        <end position="640"/>
    </location>
</feature>
<dbReference type="CDD" id="cd00200">
    <property type="entry name" value="WD40"/>
    <property type="match status" value="1"/>
</dbReference>
<evidence type="ECO:0000256" key="3">
    <source>
        <dbReference type="PROSITE-ProRule" id="PRU00221"/>
    </source>
</evidence>
<gene>
    <name evidence="6" type="ORF">IE077_003184</name>
</gene>
<dbReference type="SUPFAM" id="SSF50978">
    <property type="entry name" value="WD40 repeat-like"/>
    <property type="match status" value="1"/>
</dbReference>
<dbReference type="EMBL" id="JADAQX010000389">
    <property type="protein sequence ID" value="KAF8820426.1"/>
    <property type="molecule type" value="Genomic_DNA"/>
</dbReference>
<evidence type="ECO:0000313" key="7">
    <source>
        <dbReference type="Proteomes" id="UP000823046"/>
    </source>
</evidence>
<dbReference type="PANTHER" id="PTHR14604">
    <property type="entry name" value="WD40 REPEAT PF20"/>
    <property type="match status" value="1"/>
</dbReference>
<keyword evidence="4" id="KW-0175">Coiled coil</keyword>
<evidence type="ECO:0000256" key="4">
    <source>
        <dbReference type="SAM" id="Coils"/>
    </source>
</evidence>
<accession>A0ABQ7J8Y4</accession>
<comment type="caution">
    <text evidence="6">The sequence shown here is derived from an EMBL/GenBank/DDBJ whole genome shotgun (WGS) entry which is preliminary data.</text>
</comment>
<dbReference type="InterPro" id="IPR001680">
    <property type="entry name" value="WD40_rpt"/>
</dbReference>
<dbReference type="Gene3D" id="2.130.10.10">
    <property type="entry name" value="YVTN repeat-like/Quinoprotein amine dehydrogenase"/>
    <property type="match status" value="3"/>
</dbReference>
<feature type="repeat" description="WD" evidence="3">
    <location>
        <begin position="333"/>
        <end position="374"/>
    </location>
</feature>
<dbReference type="PROSITE" id="PS00678">
    <property type="entry name" value="WD_REPEATS_1"/>
    <property type="match status" value="2"/>
</dbReference>
<feature type="coiled-coil region" evidence="4">
    <location>
        <begin position="160"/>
        <end position="250"/>
    </location>
</feature>
<evidence type="ECO:0000313" key="6">
    <source>
        <dbReference type="EMBL" id="KAF8820426.1"/>
    </source>
</evidence>
<keyword evidence="7" id="KW-1185">Reference proteome</keyword>
<feature type="repeat" description="WD" evidence="3">
    <location>
        <begin position="515"/>
        <end position="556"/>
    </location>
</feature>
<feature type="repeat" description="WD" evidence="3">
    <location>
        <begin position="473"/>
        <end position="514"/>
    </location>
</feature>
<feature type="region of interest" description="Disordered" evidence="5">
    <location>
        <begin position="271"/>
        <end position="317"/>
    </location>
</feature>
<dbReference type="SMART" id="SM00320">
    <property type="entry name" value="WD40"/>
    <property type="match status" value="7"/>
</dbReference>
<feature type="repeat" description="WD" evidence="3">
    <location>
        <begin position="431"/>
        <end position="472"/>
    </location>
</feature>
<evidence type="ECO:0000256" key="1">
    <source>
        <dbReference type="ARBA" id="ARBA00022574"/>
    </source>
</evidence>
<dbReference type="PROSITE" id="PS50082">
    <property type="entry name" value="WD_REPEATS_2"/>
    <property type="match status" value="6"/>
</dbReference>
<dbReference type="InterPro" id="IPR050995">
    <property type="entry name" value="WD-F-box_domain-protein"/>
</dbReference>
<dbReference type="InterPro" id="IPR015943">
    <property type="entry name" value="WD40/YVTN_repeat-like_dom_sf"/>
</dbReference>
<dbReference type="PANTHER" id="PTHR14604:SF3">
    <property type="entry name" value="SPERM-ASSOCIATED ANTIGEN 16 PROTEIN"/>
    <property type="match status" value="1"/>
</dbReference>
<reference evidence="6 7" key="1">
    <citation type="journal article" date="2020" name="bioRxiv">
        <title>Metabolic contributions of an alphaproteobacterial endosymbiont in the apicomplexan Cardiosporidium cionae.</title>
        <authorList>
            <person name="Hunter E.S."/>
            <person name="Paight C.J."/>
            <person name="Lane C.E."/>
        </authorList>
    </citation>
    <scope>NUCLEOTIDE SEQUENCE [LARGE SCALE GENOMIC DNA]</scope>
    <source>
        <strain evidence="6">ESH_2018</strain>
    </source>
</reference>
<name>A0ABQ7J8Y4_9APIC</name>
<protein>
    <submittedName>
        <fullName evidence="6">WD domain, G-beta repeat-containing protein</fullName>
    </submittedName>
</protein>
<proteinExistence type="predicted"/>
<sequence>MLLSERELPTTPLTAMMEVKHPMKTYIEQEMDDANDESKTRTIREQLNTATAVASNEIARSCSEDYLRKNVEEEPESNQWCTTPEDYIQNYLLHYGMNNSLAAFQKEWYSQKKEKSVTKYPSSRTKPQVVRTFDANPEFCDASNLPEYPIQMVPGGFVHHLALHKEQQDAKAELETLQQKAEDARNSADAMRKEKNAQQIQCRQLEQEKQDFQKKYKKSIAEHVKAKDEIKDLQKKLSTTVKEKALLRLEKDRFLNRANCLQIQLDQRFGKAVPKKEGDESSNIKNTKLEGKESKQNTNSSKLTPFRWPPDKRRNPFRDSAYQREEFIESDIKLAHTAAISGLAFNPKTQLLATASDDGTWKLWNVPDGELVMCGEGHEKYEVIEICCVDARQSWVSAIAFHHTGDIFASSSGDSTVKIWSIISESCLHTITNHTQPIWDVAFHDIGDFVVTASLDRTAKCFDIRSYKCRQTFRGHTDSVNSVSFIPYSNILCTASKDKSISLWDVRSGRSEISLFGHTSSCSHAAVNPQGTVIASCDIRGVVKIWDIRTAAEHMEIQSSQASANRAAFDRSGNILAVASSDASIKIIDVYKNQLRRSLTEHKGSVQAVQFDPTNKILASASSDQSFQIWQTMTESLNFSAE</sequence>
<dbReference type="InterPro" id="IPR020472">
    <property type="entry name" value="WD40_PAC1"/>
</dbReference>
<dbReference type="PROSITE" id="PS50294">
    <property type="entry name" value="WD_REPEATS_REGION"/>
    <property type="match status" value="5"/>
</dbReference>
<dbReference type="PRINTS" id="PR00320">
    <property type="entry name" value="GPROTEINBRPT"/>
</dbReference>
<keyword evidence="1 3" id="KW-0853">WD repeat</keyword>
<dbReference type="InterPro" id="IPR036322">
    <property type="entry name" value="WD40_repeat_dom_sf"/>
</dbReference>
<dbReference type="InterPro" id="IPR019775">
    <property type="entry name" value="WD40_repeat_CS"/>
</dbReference>
<dbReference type="Proteomes" id="UP000823046">
    <property type="component" value="Unassembled WGS sequence"/>
</dbReference>
<keyword evidence="2" id="KW-0677">Repeat</keyword>
<evidence type="ECO:0000256" key="2">
    <source>
        <dbReference type="ARBA" id="ARBA00022737"/>
    </source>
</evidence>
<evidence type="ECO:0000256" key="5">
    <source>
        <dbReference type="SAM" id="MobiDB-lite"/>
    </source>
</evidence>
<feature type="repeat" description="WD" evidence="3">
    <location>
        <begin position="389"/>
        <end position="430"/>
    </location>
</feature>
<dbReference type="Pfam" id="PF00400">
    <property type="entry name" value="WD40"/>
    <property type="match status" value="6"/>
</dbReference>
<organism evidence="6 7">
    <name type="scientific">Cardiosporidium cionae</name>
    <dbReference type="NCBI Taxonomy" id="476202"/>
    <lineage>
        <taxon>Eukaryota</taxon>
        <taxon>Sar</taxon>
        <taxon>Alveolata</taxon>
        <taxon>Apicomplexa</taxon>
        <taxon>Aconoidasida</taxon>
        <taxon>Nephromycida</taxon>
        <taxon>Cardiosporidium</taxon>
    </lineage>
</organism>